<dbReference type="InterPro" id="IPR039425">
    <property type="entry name" value="RNA_pol_sigma-70-like"/>
</dbReference>
<evidence type="ECO:0000256" key="1">
    <source>
        <dbReference type="ARBA" id="ARBA00010641"/>
    </source>
</evidence>
<reference evidence="8" key="1">
    <citation type="journal article" date="2014" name="Int. J. Syst. Evol. Microbiol.">
        <title>Complete genome sequence of Corynebacterium casei LMG S-19264T (=DSM 44701T), isolated from a smear-ripened cheese.</title>
        <authorList>
            <consortium name="US DOE Joint Genome Institute (JGI-PGF)"/>
            <person name="Walter F."/>
            <person name="Albersmeier A."/>
            <person name="Kalinowski J."/>
            <person name="Ruckert C."/>
        </authorList>
    </citation>
    <scope>NUCLEOTIDE SEQUENCE</scope>
    <source>
        <strain evidence="8">JCM 17251</strain>
    </source>
</reference>
<proteinExistence type="inferred from homology"/>
<dbReference type="GO" id="GO:0016987">
    <property type="term" value="F:sigma factor activity"/>
    <property type="evidence" value="ECO:0007669"/>
    <property type="project" value="UniProtKB-KW"/>
</dbReference>
<dbReference type="InterPro" id="IPR007627">
    <property type="entry name" value="RNA_pol_sigma70_r2"/>
</dbReference>
<evidence type="ECO:0000313" key="8">
    <source>
        <dbReference type="EMBL" id="GGN60983.1"/>
    </source>
</evidence>
<keyword evidence="5" id="KW-0804">Transcription</keyword>
<dbReference type="NCBIfam" id="TIGR02937">
    <property type="entry name" value="sigma70-ECF"/>
    <property type="match status" value="1"/>
</dbReference>
<reference evidence="8" key="2">
    <citation type="submission" date="2020-09" db="EMBL/GenBank/DDBJ databases">
        <authorList>
            <person name="Sun Q."/>
            <person name="Ohkuma M."/>
        </authorList>
    </citation>
    <scope>NUCLEOTIDE SEQUENCE</scope>
    <source>
        <strain evidence="8">JCM 17251</strain>
    </source>
</reference>
<feature type="domain" description="RNA polymerase sigma-70 region 2" evidence="6">
    <location>
        <begin position="20"/>
        <end position="88"/>
    </location>
</feature>
<name>A0A917XZF2_9BACI</name>
<evidence type="ECO:0000256" key="2">
    <source>
        <dbReference type="ARBA" id="ARBA00023015"/>
    </source>
</evidence>
<organism evidence="8 9">
    <name type="scientific">Oceanobacillus indicireducens</name>
    <dbReference type="NCBI Taxonomy" id="1004261"/>
    <lineage>
        <taxon>Bacteria</taxon>
        <taxon>Bacillati</taxon>
        <taxon>Bacillota</taxon>
        <taxon>Bacilli</taxon>
        <taxon>Bacillales</taxon>
        <taxon>Bacillaceae</taxon>
        <taxon>Oceanobacillus</taxon>
    </lineage>
</organism>
<accession>A0A917XZF2</accession>
<feature type="domain" description="RNA polymerase sigma factor 70 region 4 type 2" evidence="7">
    <location>
        <begin position="112"/>
        <end position="163"/>
    </location>
</feature>
<evidence type="ECO:0000313" key="9">
    <source>
        <dbReference type="Proteomes" id="UP000624041"/>
    </source>
</evidence>
<dbReference type="GO" id="GO:0006352">
    <property type="term" value="P:DNA-templated transcription initiation"/>
    <property type="evidence" value="ECO:0007669"/>
    <property type="project" value="InterPro"/>
</dbReference>
<dbReference type="EMBL" id="BMOS01000018">
    <property type="protein sequence ID" value="GGN60983.1"/>
    <property type="molecule type" value="Genomic_DNA"/>
</dbReference>
<dbReference type="PANTHER" id="PTHR43133:SF8">
    <property type="entry name" value="RNA POLYMERASE SIGMA FACTOR HI_1459-RELATED"/>
    <property type="match status" value="1"/>
</dbReference>
<comment type="similarity">
    <text evidence="1">Belongs to the sigma-70 factor family. ECF subfamily.</text>
</comment>
<dbReference type="InterPro" id="IPR036388">
    <property type="entry name" value="WH-like_DNA-bd_sf"/>
</dbReference>
<dbReference type="AlphaFoldDB" id="A0A917XZF2"/>
<evidence type="ECO:0000256" key="5">
    <source>
        <dbReference type="ARBA" id="ARBA00023163"/>
    </source>
</evidence>
<dbReference type="InterPro" id="IPR013325">
    <property type="entry name" value="RNA_pol_sigma_r2"/>
</dbReference>
<dbReference type="InterPro" id="IPR013324">
    <property type="entry name" value="RNA_pol_sigma_r3/r4-like"/>
</dbReference>
<dbReference type="InterPro" id="IPR014284">
    <property type="entry name" value="RNA_pol_sigma-70_dom"/>
</dbReference>
<dbReference type="CDD" id="cd06171">
    <property type="entry name" value="Sigma70_r4"/>
    <property type="match status" value="1"/>
</dbReference>
<keyword evidence="2" id="KW-0805">Transcription regulation</keyword>
<evidence type="ECO:0000259" key="6">
    <source>
        <dbReference type="Pfam" id="PF04542"/>
    </source>
</evidence>
<dbReference type="Proteomes" id="UP000624041">
    <property type="component" value="Unassembled WGS sequence"/>
</dbReference>
<dbReference type="Gene3D" id="1.10.10.10">
    <property type="entry name" value="Winged helix-like DNA-binding domain superfamily/Winged helix DNA-binding domain"/>
    <property type="match status" value="1"/>
</dbReference>
<dbReference type="Pfam" id="PF08281">
    <property type="entry name" value="Sigma70_r4_2"/>
    <property type="match status" value="1"/>
</dbReference>
<evidence type="ECO:0000256" key="4">
    <source>
        <dbReference type="ARBA" id="ARBA00023125"/>
    </source>
</evidence>
<dbReference type="InterPro" id="IPR013249">
    <property type="entry name" value="RNA_pol_sigma70_r4_t2"/>
</dbReference>
<keyword evidence="9" id="KW-1185">Reference proteome</keyword>
<dbReference type="GO" id="GO:0003677">
    <property type="term" value="F:DNA binding"/>
    <property type="evidence" value="ECO:0007669"/>
    <property type="project" value="UniProtKB-KW"/>
</dbReference>
<comment type="caution">
    <text evidence="8">The sequence shown here is derived from an EMBL/GenBank/DDBJ whole genome shotgun (WGS) entry which is preliminary data.</text>
</comment>
<dbReference type="Gene3D" id="1.10.1740.10">
    <property type="match status" value="1"/>
</dbReference>
<evidence type="ECO:0000259" key="7">
    <source>
        <dbReference type="Pfam" id="PF08281"/>
    </source>
</evidence>
<gene>
    <name evidence="8" type="ORF">GCM10007971_25560</name>
</gene>
<dbReference type="Pfam" id="PF04542">
    <property type="entry name" value="Sigma70_r2"/>
    <property type="match status" value="1"/>
</dbReference>
<dbReference type="SUPFAM" id="SSF88946">
    <property type="entry name" value="Sigma2 domain of RNA polymerase sigma factors"/>
    <property type="match status" value="1"/>
</dbReference>
<dbReference type="SUPFAM" id="SSF88659">
    <property type="entry name" value="Sigma3 and sigma4 domains of RNA polymerase sigma factors"/>
    <property type="match status" value="1"/>
</dbReference>
<dbReference type="PANTHER" id="PTHR43133">
    <property type="entry name" value="RNA POLYMERASE ECF-TYPE SIGMA FACTO"/>
    <property type="match status" value="1"/>
</dbReference>
<keyword evidence="4" id="KW-0238">DNA-binding</keyword>
<protein>
    <submittedName>
        <fullName evidence="8">RNA polymerase sigma factor RpoE</fullName>
    </submittedName>
</protein>
<keyword evidence="3" id="KW-0731">Sigma factor</keyword>
<evidence type="ECO:0000256" key="3">
    <source>
        <dbReference type="ARBA" id="ARBA00023082"/>
    </source>
</evidence>
<sequence length="171" mass="20290">MNKEIDSCMEKQDPYSAEALFATYKTAIYQFVYRYCQDEQMSFDLVQDTFVRFSKYRGRFDERKSSIKTYLFRMAYQLMINRLNKRNRMKKLLPFLFIQNQTDNVSTAERLTIQAAIQQLPSEQRAVILLTYYHDLTQKDISEILGIPLGTVKSRLHVSLKKLREMLEVGE</sequence>